<keyword evidence="3" id="KW-1185">Reference proteome</keyword>
<sequence>MLDEILKIGVDDVSVLGILIEGKQMSTYAMNFKCGVYRMIQLGEYNVITTQSELGCFGALFTGLMQVKNIALDTARLIEATEREHLHGKKRGHVSQRSSTGSTTPTLKKIHLNTLPQR</sequence>
<organism evidence="2 3">
    <name type="scientific">Parasitella parasitica</name>
    <dbReference type="NCBI Taxonomy" id="35722"/>
    <lineage>
        <taxon>Eukaryota</taxon>
        <taxon>Fungi</taxon>
        <taxon>Fungi incertae sedis</taxon>
        <taxon>Mucoromycota</taxon>
        <taxon>Mucoromycotina</taxon>
        <taxon>Mucoromycetes</taxon>
        <taxon>Mucorales</taxon>
        <taxon>Mucorineae</taxon>
        <taxon>Mucoraceae</taxon>
        <taxon>Parasitella</taxon>
    </lineage>
</organism>
<name>A0A0B7N8Y5_9FUNG</name>
<dbReference type="EMBL" id="LN730585">
    <property type="protein sequence ID" value="CEP13904.1"/>
    <property type="molecule type" value="Genomic_DNA"/>
</dbReference>
<evidence type="ECO:0000313" key="2">
    <source>
        <dbReference type="EMBL" id="CEP13904.1"/>
    </source>
</evidence>
<reference evidence="2 3" key="1">
    <citation type="submission" date="2014-09" db="EMBL/GenBank/DDBJ databases">
        <authorList>
            <person name="Ellenberger Sabrina"/>
        </authorList>
    </citation>
    <scope>NUCLEOTIDE SEQUENCE [LARGE SCALE GENOMIC DNA]</scope>
    <source>
        <strain evidence="2 3">CBS 412.66</strain>
    </source>
</reference>
<feature type="compositionally biased region" description="Polar residues" evidence="1">
    <location>
        <begin position="95"/>
        <end position="106"/>
    </location>
</feature>
<dbReference type="OrthoDB" id="2277655at2759"/>
<protein>
    <submittedName>
        <fullName evidence="2">Uncharacterized protein</fullName>
    </submittedName>
</protein>
<evidence type="ECO:0000313" key="3">
    <source>
        <dbReference type="Proteomes" id="UP000054107"/>
    </source>
</evidence>
<gene>
    <name evidence="2" type="primary">PARPA_08040.1 scaffold 31147</name>
</gene>
<dbReference type="STRING" id="35722.A0A0B7N8Y5"/>
<proteinExistence type="predicted"/>
<dbReference type="AlphaFoldDB" id="A0A0B7N8Y5"/>
<feature type="region of interest" description="Disordered" evidence="1">
    <location>
        <begin position="83"/>
        <end position="118"/>
    </location>
</feature>
<accession>A0A0B7N8Y5</accession>
<evidence type="ECO:0000256" key="1">
    <source>
        <dbReference type="SAM" id="MobiDB-lite"/>
    </source>
</evidence>
<dbReference type="Proteomes" id="UP000054107">
    <property type="component" value="Unassembled WGS sequence"/>
</dbReference>